<dbReference type="Gene3D" id="3.40.50.12780">
    <property type="entry name" value="N-terminal domain of ligase-like"/>
    <property type="match status" value="1"/>
</dbReference>
<protein>
    <submittedName>
        <fullName evidence="1">Acyl-CoA synthetase</fullName>
    </submittedName>
</protein>
<evidence type="ECO:0000313" key="1">
    <source>
        <dbReference type="EMBL" id="PRQ08666.1"/>
    </source>
</evidence>
<reference evidence="1 2" key="1">
    <citation type="submission" date="2018-03" db="EMBL/GenBank/DDBJ databases">
        <title>Draft Genome Sequences of the Obligatory Marine Myxobacteria Enhygromyxa salina SWB007.</title>
        <authorList>
            <person name="Poehlein A."/>
            <person name="Moghaddam J.A."/>
            <person name="Harms H."/>
            <person name="Alanjari M."/>
            <person name="Koenig G.M."/>
            <person name="Daniel R."/>
            <person name="Schaeberle T.F."/>
        </authorList>
    </citation>
    <scope>NUCLEOTIDE SEQUENCE [LARGE SCALE GENOMIC DNA]</scope>
    <source>
        <strain evidence="1 2">SWB007</strain>
    </source>
</reference>
<dbReference type="InterPro" id="IPR042099">
    <property type="entry name" value="ANL_N_sf"/>
</dbReference>
<accession>A0A2S9YU95</accession>
<name>A0A2S9YU95_9BACT</name>
<comment type="caution">
    <text evidence="1">The sequence shown here is derived from an EMBL/GenBank/DDBJ whole genome shotgun (WGS) entry which is preliminary data.</text>
</comment>
<dbReference type="OrthoDB" id="5479867at2"/>
<dbReference type="SUPFAM" id="SSF56801">
    <property type="entry name" value="Acetyl-CoA synthetase-like"/>
    <property type="match status" value="1"/>
</dbReference>
<dbReference type="RefSeq" id="WP_106088644.1">
    <property type="nucleotide sequence ID" value="NZ_PVNL01000038.1"/>
</dbReference>
<evidence type="ECO:0000313" key="2">
    <source>
        <dbReference type="Proteomes" id="UP000238823"/>
    </source>
</evidence>
<dbReference type="EMBL" id="PVNL01000038">
    <property type="protein sequence ID" value="PRQ08666.1"/>
    <property type="molecule type" value="Genomic_DNA"/>
</dbReference>
<sequence>MQHDDISAAFALIAPGNGRRADLRWLTNSHTAPASFFAALHAVAGKTSEPGPTSSLGQRYDLYHDLVVRQVGTGRAAIRVYDERAPVERRWQTLSFDQLHARCTLRAAWWASQGIGPGAALCVALPWGIECVVSLLTGLRLGACVSLVEPQGPDYLAARIAALAPEYLATEPYYEVRLGDHGAQLLALDGPAARPFAGSHAYLTGEACCALLSPLRRGPPEPVPLSCDAAYLGALRDGAVSLALRPGDELAAPGFHTLQHQPALLFAALIMGATFVHISEAALVADLTLLDGFSLRSVGVTAAVRDALVARPPGQRPRWAHVFKNPDEPTDWEAWREFVELLDLRDTPMSNVLIEAASGGSLLVSPRRPGHAWLAELMNVSPAAGLEWALLDFTGSGQLAVADVGVFARASDGQPVEPVYIAMGRRRGAEYLHGGTIEPRRCGRVYPSDEVLATLADCPFLQAASVVAVTAGGPTVAHRFVLLGFTGDEAAERFAELKPLRVAELTRVLETRLAPEFLPDHIELFPCYARTEAGLVDHDWCQAQYLSGTLFRKIKSPVFARLTALRHALESSPAPA</sequence>
<dbReference type="AlphaFoldDB" id="A0A2S9YU95"/>
<dbReference type="Proteomes" id="UP000238823">
    <property type="component" value="Unassembled WGS sequence"/>
</dbReference>
<gene>
    <name evidence="1" type="ORF">ENSA7_16110</name>
</gene>
<proteinExistence type="predicted"/>
<organism evidence="1 2">
    <name type="scientific">Enhygromyxa salina</name>
    <dbReference type="NCBI Taxonomy" id="215803"/>
    <lineage>
        <taxon>Bacteria</taxon>
        <taxon>Pseudomonadati</taxon>
        <taxon>Myxococcota</taxon>
        <taxon>Polyangia</taxon>
        <taxon>Nannocystales</taxon>
        <taxon>Nannocystaceae</taxon>
        <taxon>Enhygromyxa</taxon>
    </lineage>
</organism>